<sequence>MDIKIQAIVSGNEERMDIKQQSNEQIKGNECTLVCVESTQQEHGRKDSYEKHSECLLCSGQTIRENVHLMGLDAMPHPTSALFLFAWLKKKDFALDPWEFLENAIHFGS</sequence>
<reference evidence="1" key="1">
    <citation type="journal article" date="2011" name="PLoS Biol.">
        <title>Gene gain and loss during evolution of obligate parasitism in the white rust pathogen of Arabidopsis thaliana.</title>
        <authorList>
            <person name="Kemen E."/>
            <person name="Gardiner A."/>
            <person name="Schultz-Larsen T."/>
            <person name="Kemen A.C."/>
            <person name="Balmuth A.L."/>
            <person name="Robert-Seilaniantz A."/>
            <person name="Bailey K."/>
            <person name="Holub E."/>
            <person name="Studholme D.J."/>
            <person name="Maclean D."/>
            <person name="Jones J.D."/>
        </authorList>
    </citation>
    <scope>NUCLEOTIDE SEQUENCE</scope>
</reference>
<evidence type="ECO:0000313" key="1">
    <source>
        <dbReference type="EMBL" id="CCA20137.1"/>
    </source>
</evidence>
<organism evidence="1">
    <name type="scientific">Albugo laibachii Nc14</name>
    <dbReference type="NCBI Taxonomy" id="890382"/>
    <lineage>
        <taxon>Eukaryota</taxon>
        <taxon>Sar</taxon>
        <taxon>Stramenopiles</taxon>
        <taxon>Oomycota</taxon>
        <taxon>Peronosporomycetes</taxon>
        <taxon>Albuginales</taxon>
        <taxon>Albuginaceae</taxon>
        <taxon>Albugo</taxon>
    </lineage>
</organism>
<name>F0WG03_9STRA</name>
<proteinExistence type="predicted"/>
<protein>
    <submittedName>
        <fullName evidence="1">AlNc14C86G5536 protein</fullName>
    </submittedName>
</protein>
<dbReference type="AlphaFoldDB" id="F0WG03"/>
<reference evidence="1" key="2">
    <citation type="submission" date="2011-02" db="EMBL/GenBank/DDBJ databases">
        <authorList>
            <person name="MacLean D."/>
        </authorList>
    </citation>
    <scope>NUCLEOTIDE SEQUENCE</scope>
</reference>
<accession>F0WG03</accession>
<dbReference type="HOGENOM" id="CLU_2188880_0_0_1"/>
<dbReference type="EMBL" id="FR824131">
    <property type="protein sequence ID" value="CCA20137.1"/>
    <property type="molecule type" value="Genomic_DNA"/>
</dbReference>
<gene>
    <name evidence="1" type="primary">AlNc14C86G5536</name>
    <name evidence="1" type="ORF">ALNC14_062800</name>
</gene>